<dbReference type="RefSeq" id="XP_021871189.1">
    <property type="nucleotide sequence ID" value="XM_022012762.1"/>
</dbReference>
<name>A0A1Y1UGG0_9TREE</name>
<dbReference type="EMBL" id="NBSH01000006">
    <property type="protein sequence ID" value="ORX37151.1"/>
    <property type="molecule type" value="Genomic_DNA"/>
</dbReference>
<dbReference type="GeneID" id="33554570"/>
<reference evidence="2 3" key="1">
    <citation type="submission" date="2017-03" db="EMBL/GenBank/DDBJ databases">
        <title>Widespread Adenine N6-methylation of Active Genes in Fungi.</title>
        <authorList>
            <consortium name="DOE Joint Genome Institute"/>
            <person name="Mondo S.J."/>
            <person name="Dannebaum R.O."/>
            <person name="Kuo R.C."/>
            <person name="Louie K.B."/>
            <person name="Bewick A.J."/>
            <person name="Labutti K."/>
            <person name="Haridas S."/>
            <person name="Kuo A."/>
            <person name="Salamov A."/>
            <person name="Ahrendt S.R."/>
            <person name="Lau R."/>
            <person name="Bowen B.P."/>
            <person name="Lipzen A."/>
            <person name="Sullivan W."/>
            <person name="Andreopoulos W.B."/>
            <person name="Clum A."/>
            <person name="Lindquist E."/>
            <person name="Daum C."/>
            <person name="Northen T.R."/>
            <person name="Ramamoorthy G."/>
            <person name="Schmitz R.J."/>
            <person name="Gryganskyi A."/>
            <person name="Culley D."/>
            <person name="Magnuson J."/>
            <person name="James T.Y."/>
            <person name="O'Malley M.A."/>
            <person name="Stajich J.E."/>
            <person name="Spatafora J.W."/>
            <person name="Visel A."/>
            <person name="Grigoriev I.V."/>
        </authorList>
    </citation>
    <scope>NUCLEOTIDE SEQUENCE [LARGE SCALE GENOMIC DNA]</scope>
    <source>
        <strain evidence="2 3">NRRL Y-17943</strain>
    </source>
</reference>
<dbReference type="OrthoDB" id="5522061at2759"/>
<evidence type="ECO:0000256" key="1">
    <source>
        <dbReference type="SAM" id="MobiDB-lite"/>
    </source>
</evidence>
<evidence type="ECO:0000313" key="3">
    <source>
        <dbReference type="Proteomes" id="UP000193218"/>
    </source>
</evidence>
<sequence length="178" mass="19307">MLFLARRVAAPRIISCSRYTPLAFRSNLHSRSTFSTSSLCFNSDSTSPPVPQVDLLTDIIPVKLSRDQLLRLHKLSALNAPPEGSEEEAKLLDGLGELIGLMELVKSVELEGDVGELLAEGVGEVVIDGSEPPKPTDSSEVASQPAPSLSKPKSGRELLGWATRKVGDFYAHRIETRE</sequence>
<protein>
    <submittedName>
        <fullName evidence="2">Uncharacterized protein</fullName>
    </submittedName>
</protein>
<feature type="region of interest" description="Disordered" evidence="1">
    <location>
        <begin position="129"/>
        <end position="157"/>
    </location>
</feature>
<dbReference type="Proteomes" id="UP000193218">
    <property type="component" value="Unassembled WGS sequence"/>
</dbReference>
<gene>
    <name evidence="2" type="ORF">BD324DRAFT_428879</name>
</gene>
<dbReference type="AlphaFoldDB" id="A0A1Y1UGG0"/>
<evidence type="ECO:0000313" key="2">
    <source>
        <dbReference type="EMBL" id="ORX37151.1"/>
    </source>
</evidence>
<dbReference type="InParanoid" id="A0A1Y1UGG0"/>
<keyword evidence="3" id="KW-1185">Reference proteome</keyword>
<feature type="compositionally biased region" description="Polar residues" evidence="1">
    <location>
        <begin position="136"/>
        <end position="147"/>
    </location>
</feature>
<organism evidence="2 3">
    <name type="scientific">Kockovaella imperatae</name>
    <dbReference type="NCBI Taxonomy" id="4999"/>
    <lineage>
        <taxon>Eukaryota</taxon>
        <taxon>Fungi</taxon>
        <taxon>Dikarya</taxon>
        <taxon>Basidiomycota</taxon>
        <taxon>Agaricomycotina</taxon>
        <taxon>Tremellomycetes</taxon>
        <taxon>Tremellales</taxon>
        <taxon>Cuniculitremaceae</taxon>
        <taxon>Kockovaella</taxon>
    </lineage>
</organism>
<comment type="caution">
    <text evidence="2">The sequence shown here is derived from an EMBL/GenBank/DDBJ whole genome shotgun (WGS) entry which is preliminary data.</text>
</comment>
<proteinExistence type="predicted"/>
<accession>A0A1Y1UGG0</accession>